<dbReference type="Proteomes" id="UP000593892">
    <property type="component" value="Chromosome"/>
</dbReference>
<feature type="binding site" evidence="13">
    <location>
        <begin position="42"/>
        <end position="48"/>
    </location>
    <ligand>
        <name>substrate</name>
    </ligand>
</feature>
<evidence type="ECO:0000256" key="11">
    <source>
        <dbReference type="ARBA" id="ARBA00049558"/>
    </source>
</evidence>
<dbReference type="PROSITE" id="PS00903">
    <property type="entry name" value="CYT_DCMP_DEAMINASES_1"/>
    <property type="match status" value="1"/>
</dbReference>
<keyword evidence="7 15" id="KW-0378">Hydrolase</keyword>
<dbReference type="GO" id="GO:0055086">
    <property type="term" value="P:nucleobase-containing small molecule metabolic process"/>
    <property type="evidence" value="ECO:0007669"/>
    <property type="project" value="UniProtKB-ARBA"/>
</dbReference>
<dbReference type="GO" id="GO:0004126">
    <property type="term" value="F:cytidine deaminase activity"/>
    <property type="evidence" value="ECO:0007669"/>
    <property type="project" value="UniProtKB-UniRule"/>
</dbReference>
<dbReference type="NCBIfam" id="NF004064">
    <property type="entry name" value="PRK05578.1"/>
    <property type="match status" value="1"/>
</dbReference>
<evidence type="ECO:0000256" key="3">
    <source>
        <dbReference type="ARBA" id="ARBA00006576"/>
    </source>
</evidence>
<dbReference type="Pfam" id="PF00383">
    <property type="entry name" value="dCMP_cyt_deam_1"/>
    <property type="match status" value="1"/>
</dbReference>
<keyword evidence="8 14" id="KW-0862">Zinc</keyword>
<dbReference type="Gene3D" id="3.40.140.10">
    <property type="entry name" value="Cytidine Deaminase, domain 2"/>
    <property type="match status" value="1"/>
</dbReference>
<dbReference type="InterPro" id="IPR050202">
    <property type="entry name" value="Cyt/Deoxycyt_deaminase"/>
</dbReference>
<dbReference type="AlphaFoldDB" id="A0A7S7NTK3"/>
<evidence type="ECO:0000256" key="15">
    <source>
        <dbReference type="RuleBase" id="RU364006"/>
    </source>
</evidence>
<comment type="catalytic activity">
    <reaction evidence="10 15">
        <text>2'-deoxycytidine + H2O + H(+) = 2'-deoxyuridine + NH4(+)</text>
        <dbReference type="Rhea" id="RHEA:13433"/>
        <dbReference type="ChEBI" id="CHEBI:15377"/>
        <dbReference type="ChEBI" id="CHEBI:15378"/>
        <dbReference type="ChEBI" id="CHEBI:15698"/>
        <dbReference type="ChEBI" id="CHEBI:16450"/>
        <dbReference type="ChEBI" id="CHEBI:28938"/>
        <dbReference type="EC" id="3.5.4.5"/>
    </reaction>
</comment>
<evidence type="ECO:0000256" key="10">
    <source>
        <dbReference type="ARBA" id="ARBA00049252"/>
    </source>
</evidence>
<proteinExistence type="inferred from homology"/>
<dbReference type="RefSeq" id="WP_194451150.1">
    <property type="nucleotide sequence ID" value="NZ_CP063849.1"/>
</dbReference>
<dbReference type="InterPro" id="IPR016193">
    <property type="entry name" value="Cytidine_deaminase-like"/>
</dbReference>
<evidence type="ECO:0000256" key="6">
    <source>
        <dbReference type="ARBA" id="ARBA00022723"/>
    </source>
</evidence>
<comment type="function">
    <text evidence="2 15">This enzyme scavenges exogenous and endogenous cytidine and 2'-deoxycytidine for UMP synthesis.</text>
</comment>
<accession>A0A7S7NTK3</accession>
<dbReference type="GO" id="GO:0008270">
    <property type="term" value="F:zinc ion binding"/>
    <property type="evidence" value="ECO:0007669"/>
    <property type="project" value="UniProtKB-UniRule"/>
</dbReference>
<comment type="similarity">
    <text evidence="3 15">Belongs to the cytidine and deoxycytidylate deaminase family.</text>
</comment>
<dbReference type="PANTHER" id="PTHR11644">
    <property type="entry name" value="CYTIDINE DEAMINASE"/>
    <property type="match status" value="1"/>
</dbReference>
<organism evidence="17 18">
    <name type="scientific">Paludibaculum fermentans</name>
    <dbReference type="NCBI Taxonomy" id="1473598"/>
    <lineage>
        <taxon>Bacteria</taxon>
        <taxon>Pseudomonadati</taxon>
        <taxon>Acidobacteriota</taxon>
        <taxon>Terriglobia</taxon>
        <taxon>Bryobacterales</taxon>
        <taxon>Bryobacteraceae</taxon>
        <taxon>Paludibaculum</taxon>
    </lineage>
</organism>
<dbReference type="GO" id="GO:0042802">
    <property type="term" value="F:identical protein binding"/>
    <property type="evidence" value="ECO:0007669"/>
    <property type="project" value="UniProtKB-ARBA"/>
</dbReference>
<evidence type="ECO:0000313" key="18">
    <source>
        <dbReference type="Proteomes" id="UP000593892"/>
    </source>
</evidence>
<dbReference type="GO" id="GO:0072527">
    <property type="term" value="P:pyrimidine-containing compound metabolic process"/>
    <property type="evidence" value="ECO:0007669"/>
    <property type="project" value="UniProtKB-ARBA"/>
</dbReference>
<dbReference type="CDD" id="cd01283">
    <property type="entry name" value="cytidine_deaminase"/>
    <property type="match status" value="1"/>
</dbReference>
<evidence type="ECO:0000256" key="4">
    <source>
        <dbReference type="ARBA" id="ARBA00012783"/>
    </source>
</evidence>
<comment type="catalytic activity">
    <reaction evidence="11 15">
        <text>cytidine + H2O + H(+) = uridine + NH4(+)</text>
        <dbReference type="Rhea" id="RHEA:16069"/>
        <dbReference type="ChEBI" id="CHEBI:15377"/>
        <dbReference type="ChEBI" id="CHEBI:15378"/>
        <dbReference type="ChEBI" id="CHEBI:16704"/>
        <dbReference type="ChEBI" id="CHEBI:17562"/>
        <dbReference type="ChEBI" id="CHEBI:28938"/>
        <dbReference type="EC" id="3.5.4.5"/>
    </reaction>
</comment>
<feature type="binding site" evidence="14">
    <location>
        <position position="89"/>
    </location>
    <ligand>
        <name>Zn(2+)</name>
        <dbReference type="ChEBI" id="CHEBI:29105"/>
        <note>catalytic</note>
    </ligand>
</feature>
<dbReference type="PROSITE" id="PS51747">
    <property type="entry name" value="CYT_DCMP_DEAMINASES_2"/>
    <property type="match status" value="1"/>
</dbReference>
<dbReference type="InterPro" id="IPR016192">
    <property type="entry name" value="APOBEC/CMP_deaminase_Zn-bd"/>
</dbReference>
<dbReference type="EMBL" id="CP063849">
    <property type="protein sequence ID" value="QOY89488.1"/>
    <property type="molecule type" value="Genomic_DNA"/>
</dbReference>
<evidence type="ECO:0000313" key="17">
    <source>
        <dbReference type="EMBL" id="QOY89488.1"/>
    </source>
</evidence>
<keyword evidence="6 14" id="KW-0479">Metal-binding</keyword>
<dbReference type="InterPro" id="IPR002125">
    <property type="entry name" value="CMP_dCMP_dom"/>
</dbReference>
<keyword evidence="18" id="KW-1185">Reference proteome</keyword>
<evidence type="ECO:0000256" key="14">
    <source>
        <dbReference type="PIRSR" id="PIRSR606262-3"/>
    </source>
</evidence>
<dbReference type="InterPro" id="IPR006262">
    <property type="entry name" value="Cyt_deam_tetra"/>
</dbReference>
<dbReference type="SUPFAM" id="SSF53927">
    <property type="entry name" value="Cytidine deaminase-like"/>
    <property type="match status" value="1"/>
</dbReference>
<comment type="cofactor">
    <cofactor evidence="1 14 15">
        <name>Zn(2+)</name>
        <dbReference type="ChEBI" id="CHEBI:29105"/>
    </cofactor>
</comment>
<evidence type="ECO:0000259" key="16">
    <source>
        <dbReference type="PROSITE" id="PS51747"/>
    </source>
</evidence>
<evidence type="ECO:0000256" key="12">
    <source>
        <dbReference type="PIRSR" id="PIRSR606262-1"/>
    </source>
</evidence>
<evidence type="ECO:0000256" key="1">
    <source>
        <dbReference type="ARBA" id="ARBA00001947"/>
    </source>
</evidence>
<dbReference type="EC" id="3.5.4.5" evidence="4 15"/>
<sequence length="130" mass="14251">MELDALKEAALQARLRAHAPFSNFQVGAALQAQDGRIFGGCNVENSSYGLTMCAERTAIFRAVAEGAKRFTRIAIVADTEKLTPPCGACRQVLWDLCGDLEVILFNPQGETETCRLRDLLPRAFDATFLD</sequence>
<evidence type="ECO:0000256" key="7">
    <source>
        <dbReference type="ARBA" id="ARBA00022801"/>
    </source>
</evidence>
<gene>
    <name evidence="17" type="ORF">IRI77_05930</name>
</gene>
<protein>
    <recommendedName>
        <fullName evidence="5 15">Cytidine deaminase</fullName>
        <ecNumber evidence="4 15">3.5.4.5</ecNumber>
    </recommendedName>
    <alternativeName>
        <fullName evidence="9 15">Cytidine aminohydrolase</fullName>
    </alternativeName>
</protein>
<feature type="active site" description="Proton donor" evidence="12">
    <location>
        <position position="55"/>
    </location>
</feature>
<feature type="domain" description="CMP/dCMP-type deaminase" evidence="16">
    <location>
        <begin position="1"/>
        <end position="127"/>
    </location>
</feature>
<dbReference type="PANTHER" id="PTHR11644:SF2">
    <property type="entry name" value="CYTIDINE DEAMINASE"/>
    <property type="match status" value="1"/>
</dbReference>
<name>A0A7S7NTK3_PALFE</name>
<feature type="binding site" evidence="14">
    <location>
        <position position="53"/>
    </location>
    <ligand>
        <name>Zn(2+)</name>
        <dbReference type="ChEBI" id="CHEBI:29105"/>
        <note>catalytic</note>
    </ligand>
</feature>
<dbReference type="KEGG" id="pfer:IRI77_05930"/>
<feature type="binding site" evidence="14">
    <location>
        <position position="86"/>
    </location>
    <ligand>
        <name>Zn(2+)</name>
        <dbReference type="ChEBI" id="CHEBI:29105"/>
        <note>catalytic</note>
    </ligand>
</feature>
<evidence type="ECO:0000256" key="5">
    <source>
        <dbReference type="ARBA" id="ARBA00018266"/>
    </source>
</evidence>
<evidence type="ECO:0000256" key="9">
    <source>
        <dbReference type="ARBA" id="ARBA00032005"/>
    </source>
</evidence>
<dbReference type="GO" id="GO:0005829">
    <property type="term" value="C:cytosol"/>
    <property type="evidence" value="ECO:0007669"/>
    <property type="project" value="TreeGrafter"/>
</dbReference>
<dbReference type="NCBIfam" id="TIGR01354">
    <property type="entry name" value="cyt_deam_tetra"/>
    <property type="match status" value="1"/>
</dbReference>
<dbReference type="FunFam" id="3.40.140.10:FF:000008">
    <property type="entry name" value="Cytidine deaminase"/>
    <property type="match status" value="1"/>
</dbReference>
<evidence type="ECO:0000256" key="13">
    <source>
        <dbReference type="PIRSR" id="PIRSR606262-2"/>
    </source>
</evidence>
<evidence type="ECO:0000256" key="8">
    <source>
        <dbReference type="ARBA" id="ARBA00022833"/>
    </source>
</evidence>
<reference evidence="17 18" key="1">
    <citation type="submission" date="2020-10" db="EMBL/GenBank/DDBJ databases">
        <title>Complete genome sequence of Paludibaculum fermentans P105T, a facultatively anaerobic acidobacterium capable of dissimilatory Fe(III) reduction.</title>
        <authorList>
            <person name="Dedysh S.N."/>
            <person name="Beletsky A.V."/>
            <person name="Kulichevskaya I.S."/>
            <person name="Mardanov A.V."/>
            <person name="Ravin N.V."/>
        </authorList>
    </citation>
    <scope>NUCLEOTIDE SEQUENCE [LARGE SCALE GENOMIC DNA]</scope>
    <source>
        <strain evidence="17 18">P105</strain>
    </source>
</reference>
<evidence type="ECO:0000256" key="2">
    <source>
        <dbReference type="ARBA" id="ARBA00003949"/>
    </source>
</evidence>